<gene>
    <name evidence="1" type="ORF">HOV93_04640</name>
</gene>
<evidence type="ECO:0000313" key="1">
    <source>
        <dbReference type="EMBL" id="MBA2113315.1"/>
    </source>
</evidence>
<name>A0A7V9A5G1_9BACT</name>
<sequence length="52" mass="5885">MTKLLRNSIPVITNELGLDLSFNSHQGNERLLVISYRFPLPFGGEGVRQEIN</sequence>
<reference evidence="1 2" key="1">
    <citation type="submission" date="2020-05" db="EMBL/GenBank/DDBJ databases">
        <title>Bremerella alba sp. nov., a novel planctomycete isolated from the surface of the macroalga Fucus spiralis.</title>
        <authorList>
            <person name="Godinho O."/>
            <person name="Botelho R."/>
            <person name="Albuquerque L."/>
            <person name="Wiegand S."/>
            <person name="Da Costa M.S."/>
            <person name="Lobo-Da-Cunha A."/>
            <person name="Jogler C."/>
            <person name="Lage O.M."/>
        </authorList>
    </citation>
    <scope>NUCLEOTIDE SEQUENCE [LARGE SCALE GENOMIC DNA]</scope>
    <source>
        <strain evidence="1 2">FF15</strain>
    </source>
</reference>
<dbReference type="Proteomes" id="UP000551616">
    <property type="component" value="Unassembled WGS sequence"/>
</dbReference>
<accession>A0A7V9A5G1</accession>
<evidence type="ECO:0000313" key="2">
    <source>
        <dbReference type="Proteomes" id="UP000551616"/>
    </source>
</evidence>
<keyword evidence="2" id="KW-1185">Reference proteome</keyword>
<proteinExistence type="predicted"/>
<protein>
    <submittedName>
        <fullName evidence="1">Uncharacterized protein</fullName>
    </submittedName>
</protein>
<dbReference type="EMBL" id="JABRWO010000001">
    <property type="protein sequence ID" value="MBA2113315.1"/>
    <property type="molecule type" value="Genomic_DNA"/>
</dbReference>
<comment type="caution">
    <text evidence="1">The sequence shown here is derived from an EMBL/GenBank/DDBJ whole genome shotgun (WGS) entry which is preliminary data.</text>
</comment>
<dbReference type="AlphaFoldDB" id="A0A7V9A5G1"/>
<organism evidence="1 2">
    <name type="scientific">Bremerella alba</name>
    <dbReference type="NCBI Taxonomy" id="980252"/>
    <lineage>
        <taxon>Bacteria</taxon>
        <taxon>Pseudomonadati</taxon>
        <taxon>Planctomycetota</taxon>
        <taxon>Planctomycetia</taxon>
        <taxon>Pirellulales</taxon>
        <taxon>Pirellulaceae</taxon>
        <taxon>Bremerella</taxon>
    </lineage>
</organism>